<feature type="domain" description="Putative zinc-finger" evidence="1">
    <location>
        <begin position="12"/>
        <end position="44"/>
    </location>
</feature>
<evidence type="ECO:0000259" key="1">
    <source>
        <dbReference type="Pfam" id="PF13490"/>
    </source>
</evidence>
<sequence length="168" mass="18291">MLFPSAACPDPDAEMLLNEYLDGELDLGREPDLFSHLATCGGCRRQFEAMLAFRLAVRQEPLAVPPALDQRVLARLDETRRLTIRRPNRRADRAPLAGALRRRVPVSVALAVTVLAVFIAAMLPTNAPAPASADSVRLARVTLSDGPLYVIEHDVTVEADREAAPEDG</sequence>
<keyword evidence="3" id="KW-1185">Reference proteome</keyword>
<dbReference type="EMBL" id="MQWB01000001">
    <property type="protein sequence ID" value="OZC03308.1"/>
    <property type="molecule type" value="Genomic_DNA"/>
</dbReference>
<comment type="caution">
    <text evidence="2">The sequence shown here is derived from an EMBL/GenBank/DDBJ whole genome shotgun (WGS) entry which is preliminary data.</text>
</comment>
<dbReference type="AlphaFoldDB" id="A0A259U0D9"/>
<dbReference type="RefSeq" id="WP_094548520.1">
    <property type="nucleotide sequence ID" value="NZ_MQWB01000001.1"/>
</dbReference>
<dbReference type="Proteomes" id="UP000216446">
    <property type="component" value="Unassembled WGS sequence"/>
</dbReference>
<reference evidence="2 3" key="1">
    <citation type="submission" date="2016-11" db="EMBL/GenBank/DDBJ databases">
        <title>Study of marine rhodopsin-containing bacteria.</title>
        <authorList>
            <person name="Yoshizawa S."/>
            <person name="Kumagai Y."/>
            <person name="Kogure K."/>
        </authorList>
    </citation>
    <scope>NUCLEOTIDE SEQUENCE [LARGE SCALE GENOMIC DNA]</scope>
    <source>
        <strain evidence="2 3">SG-29</strain>
    </source>
</reference>
<organism evidence="2 3">
    <name type="scientific">Rubricoccus marinus</name>
    <dbReference type="NCBI Taxonomy" id="716817"/>
    <lineage>
        <taxon>Bacteria</taxon>
        <taxon>Pseudomonadati</taxon>
        <taxon>Rhodothermota</taxon>
        <taxon>Rhodothermia</taxon>
        <taxon>Rhodothermales</taxon>
        <taxon>Rubricoccaceae</taxon>
        <taxon>Rubricoccus</taxon>
    </lineage>
</organism>
<dbReference type="InParanoid" id="A0A259U0D9"/>
<name>A0A259U0D9_9BACT</name>
<evidence type="ECO:0000313" key="3">
    <source>
        <dbReference type="Proteomes" id="UP000216446"/>
    </source>
</evidence>
<protein>
    <recommendedName>
        <fullName evidence="1">Putative zinc-finger domain-containing protein</fullName>
    </recommendedName>
</protein>
<dbReference type="Gene3D" id="1.10.10.1320">
    <property type="entry name" value="Anti-sigma factor, zinc-finger domain"/>
    <property type="match status" value="1"/>
</dbReference>
<dbReference type="OrthoDB" id="1805316at2"/>
<proteinExistence type="predicted"/>
<accession>A0A259U0D9</accession>
<dbReference type="InterPro" id="IPR027383">
    <property type="entry name" value="Znf_put"/>
</dbReference>
<gene>
    <name evidence="2" type="ORF">BSZ36_10140</name>
</gene>
<evidence type="ECO:0000313" key="2">
    <source>
        <dbReference type="EMBL" id="OZC03308.1"/>
    </source>
</evidence>
<dbReference type="InterPro" id="IPR041916">
    <property type="entry name" value="Anti_sigma_zinc_sf"/>
</dbReference>
<dbReference type="Pfam" id="PF13490">
    <property type="entry name" value="zf-HC2"/>
    <property type="match status" value="1"/>
</dbReference>